<evidence type="ECO:0000313" key="6">
    <source>
        <dbReference type="EMBL" id="CAL8069178.1"/>
    </source>
</evidence>
<evidence type="ECO:0000313" key="7">
    <source>
        <dbReference type="Proteomes" id="UP001642540"/>
    </source>
</evidence>
<keyword evidence="3" id="KW-0408">Iron</keyword>
<evidence type="ECO:0000256" key="2">
    <source>
        <dbReference type="ARBA" id="ARBA00022723"/>
    </source>
</evidence>
<evidence type="ECO:0000256" key="3">
    <source>
        <dbReference type="ARBA" id="ARBA00023004"/>
    </source>
</evidence>
<dbReference type="SUPFAM" id="SSF48613">
    <property type="entry name" value="Heme oxygenase-like"/>
    <property type="match status" value="1"/>
</dbReference>
<keyword evidence="5" id="KW-0472">Membrane</keyword>
<reference evidence="6 7" key="1">
    <citation type="submission" date="2024-08" db="EMBL/GenBank/DDBJ databases">
        <authorList>
            <person name="Cucini C."/>
            <person name="Frati F."/>
        </authorList>
    </citation>
    <scope>NUCLEOTIDE SEQUENCE [LARGE SCALE GENOMIC DNA]</scope>
</reference>
<sequence length="355" mass="40256">MTSQLPKVRRRVEEDVIIRELSEEERLQNVMNASDSADDEDNEAEEDDGIPFTTKMRQATRKVHNVSDALVNAKLGIAMSDEKVWAEGLLVFYEIFRFLENALERLAPRNTHFNKMNAVIQDIQRTKAFEEDLQYYYGNNFLKTYRIRPSVAEYLKHLETLEEREPLRLLAYVYHLYMGLLSGGQILKKKREFRKKLKRGFGEALGWFGLRSQGAAVNASGSSSTKPGNAVTTFTMDGRTISDIKKEIVFTMNDIAGDLSRDEKESLLSEGIAVFQRNNEIVGSIERTGLIALKNLTGGPVIWLVALVAIGTFCVYYWFLRETSLPLPINHPPADSMDLDPLDSQFEIGADGFLQ</sequence>
<dbReference type="PANTHER" id="PTHR10720">
    <property type="entry name" value="HEME OXYGENASE"/>
    <property type="match status" value="1"/>
</dbReference>
<dbReference type="EMBL" id="CAXLJM020000004">
    <property type="protein sequence ID" value="CAL8069178.1"/>
    <property type="molecule type" value="Genomic_DNA"/>
</dbReference>
<keyword evidence="5" id="KW-1133">Transmembrane helix</keyword>
<feature type="compositionally biased region" description="Acidic residues" evidence="4">
    <location>
        <begin position="36"/>
        <end position="48"/>
    </location>
</feature>
<dbReference type="PRINTS" id="PR00088">
    <property type="entry name" value="HAEMOXYGNASE"/>
</dbReference>
<keyword evidence="1" id="KW-0349">Heme</keyword>
<protein>
    <recommendedName>
        <fullName evidence="8">Heme oxygenase</fullName>
    </recommendedName>
</protein>
<dbReference type="InterPro" id="IPR016084">
    <property type="entry name" value="Haem_Oase-like_multi-hlx"/>
</dbReference>
<dbReference type="CDD" id="cd19165">
    <property type="entry name" value="HemeO"/>
    <property type="match status" value="1"/>
</dbReference>
<dbReference type="Gene3D" id="1.20.910.10">
    <property type="entry name" value="Heme oxygenase-like"/>
    <property type="match status" value="1"/>
</dbReference>
<evidence type="ECO:0000256" key="1">
    <source>
        <dbReference type="ARBA" id="ARBA00022617"/>
    </source>
</evidence>
<dbReference type="Proteomes" id="UP001642540">
    <property type="component" value="Unassembled WGS sequence"/>
</dbReference>
<name>A0ABP1PJ88_9HEXA</name>
<dbReference type="InterPro" id="IPR002051">
    <property type="entry name" value="Haem_Oase"/>
</dbReference>
<dbReference type="PANTHER" id="PTHR10720:SF0">
    <property type="entry name" value="HEME OXYGENASE"/>
    <property type="match status" value="1"/>
</dbReference>
<organism evidence="6 7">
    <name type="scientific">Orchesella dallaii</name>
    <dbReference type="NCBI Taxonomy" id="48710"/>
    <lineage>
        <taxon>Eukaryota</taxon>
        <taxon>Metazoa</taxon>
        <taxon>Ecdysozoa</taxon>
        <taxon>Arthropoda</taxon>
        <taxon>Hexapoda</taxon>
        <taxon>Collembola</taxon>
        <taxon>Entomobryomorpha</taxon>
        <taxon>Entomobryoidea</taxon>
        <taxon>Orchesellidae</taxon>
        <taxon>Orchesellinae</taxon>
        <taxon>Orchesella</taxon>
    </lineage>
</organism>
<evidence type="ECO:0000256" key="5">
    <source>
        <dbReference type="SAM" id="Phobius"/>
    </source>
</evidence>
<proteinExistence type="predicted"/>
<evidence type="ECO:0008006" key="8">
    <source>
        <dbReference type="Google" id="ProtNLM"/>
    </source>
</evidence>
<keyword evidence="5" id="KW-0812">Transmembrane</keyword>
<comment type="caution">
    <text evidence="6">The sequence shown here is derived from an EMBL/GenBank/DDBJ whole genome shotgun (WGS) entry which is preliminary data.</text>
</comment>
<evidence type="ECO:0000256" key="4">
    <source>
        <dbReference type="SAM" id="MobiDB-lite"/>
    </source>
</evidence>
<keyword evidence="2" id="KW-0479">Metal-binding</keyword>
<keyword evidence="7" id="KW-1185">Reference proteome</keyword>
<feature type="transmembrane region" description="Helical" evidence="5">
    <location>
        <begin position="301"/>
        <end position="319"/>
    </location>
</feature>
<feature type="region of interest" description="Disordered" evidence="4">
    <location>
        <begin position="27"/>
        <end position="48"/>
    </location>
</feature>
<dbReference type="InterPro" id="IPR016053">
    <property type="entry name" value="Haem_Oase-like"/>
</dbReference>
<accession>A0ABP1PJ88</accession>
<dbReference type="Pfam" id="PF01126">
    <property type="entry name" value="Heme_oxygenase"/>
    <property type="match status" value="1"/>
</dbReference>
<gene>
    <name evidence="6" type="ORF">ODALV1_LOCUS635</name>
</gene>